<feature type="transmembrane region" description="Helical" evidence="5">
    <location>
        <begin position="211"/>
        <end position="231"/>
    </location>
</feature>
<reference evidence="6 7" key="1">
    <citation type="submission" date="2021-03" db="EMBL/GenBank/DDBJ databases">
        <title>Sequencing the genomes of 1000 actinobacteria strains.</title>
        <authorList>
            <person name="Klenk H.-P."/>
        </authorList>
    </citation>
    <scope>NUCLEOTIDE SEQUENCE [LARGE SCALE GENOMIC DNA]</scope>
    <source>
        <strain evidence="6 7">DSM 46670</strain>
    </source>
</reference>
<accession>A0ABS4U1T1</accession>
<evidence type="ECO:0000256" key="5">
    <source>
        <dbReference type="SAM" id="Phobius"/>
    </source>
</evidence>
<dbReference type="PANTHER" id="PTHR42723:SF1">
    <property type="entry name" value="CHLOROPHYLL SYNTHASE, CHLOROPLASTIC"/>
    <property type="match status" value="1"/>
</dbReference>
<dbReference type="RefSeq" id="WP_209647173.1">
    <property type="nucleotide sequence ID" value="NZ_JAGINW010000001.1"/>
</dbReference>
<comment type="caution">
    <text evidence="6">The sequence shown here is derived from an EMBL/GenBank/DDBJ whole genome shotgun (WGS) entry which is preliminary data.</text>
</comment>
<name>A0ABS4U1T1_9PSEU</name>
<feature type="transmembrane region" description="Helical" evidence="5">
    <location>
        <begin position="43"/>
        <end position="61"/>
    </location>
</feature>
<evidence type="ECO:0000256" key="2">
    <source>
        <dbReference type="ARBA" id="ARBA00022692"/>
    </source>
</evidence>
<keyword evidence="3 5" id="KW-1133">Transmembrane helix</keyword>
<evidence type="ECO:0000256" key="1">
    <source>
        <dbReference type="ARBA" id="ARBA00004141"/>
    </source>
</evidence>
<feature type="transmembrane region" description="Helical" evidence="5">
    <location>
        <begin position="15"/>
        <end position="36"/>
    </location>
</feature>
<feature type="transmembrane region" description="Helical" evidence="5">
    <location>
        <begin position="94"/>
        <end position="126"/>
    </location>
</feature>
<dbReference type="InterPro" id="IPR050475">
    <property type="entry name" value="Prenyltransferase_related"/>
</dbReference>
<gene>
    <name evidence="6" type="ORF">JOF56_010965</name>
</gene>
<dbReference type="EMBL" id="JAGINW010000001">
    <property type="protein sequence ID" value="MBP2330580.1"/>
    <property type="molecule type" value="Genomic_DNA"/>
</dbReference>
<keyword evidence="7" id="KW-1185">Reference proteome</keyword>
<dbReference type="Pfam" id="PF01040">
    <property type="entry name" value="UbiA"/>
    <property type="match status" value="1"/>
</dbReference>
<dbReference type="Proteomes" id="UP001519332">
    <property type="component" value="Unassembled WGS sequence"/>
</dbReference>
<evidence type="ECO:0000313" key="7">
    <source>
        <dbReference type="Proteomes" id="UP001519332"/>
    </source>
</evidence>
<sequence length="292" mass="31151">MPRFGYLAWVEARPVVQLIFQLRFATGVVFGTGSAIGHNFRPGIAVAALGWLAATWAIYLINGVTDIAEDRENGSQRPIAQGRLPLSAATTICWILVALAVACCLFVSVHMAVLVAIMLAVGWAYSMGPCPFKMSMPGFLASVTTLGLVTYLAGWCAAGGEWSNPLLIFGIVMSLWMGLVGSTKDLPDTEGDRLAGRRTPPIVFGQQRARALIAILASVVGWTFLIASATARWAGGLLPAAVVVCTGSIAVSVVLLSAISRGDRRVRRRPYRVFMTTQYATHTTLLSANVVP</sequence>
<evidence type="ECO:0000256" key="3">
    <source>
        <dbReference type="ARBA" id="ARBA00022989"/>
    </source>
</evidence>
<keyword evidence="4 5" id="KW-0472">Membrane</keyword>
<protein>
    <submittedName>
        <fullName evidence="6">4-hydroxybenzoate polyprenyltransferase</fullName>
    </submittedName>
</protein>
<comment type="subcellular location">
    <subcellularLocation>
        <location evidence="1">Membrane</location>
        <topology evidence="1">Multi-pass membrane protein</topology>
    </subcellularLocation>
</comment>
<organism evidence="6 7">
    <name type="scientific">Kibdelosporangium banguiense</name>
    <dbReference type="NCBI Taxonomy" id="1365924"/>
    <lineage>
        <taxon>Bacteria</taxon>
        <taxon>Bacillati</taxon>
        <taxon>Actinomycetota</taxon>
        <taxon>Actinomycetes</taxon>
        <taxon>Pseudonocardiales</taxon>
        <taxon>Pseudonocardiaceae</taxon>
        <taxon>Kibdelosporangium</taxon>
    </lineage>
</organism>
<evidence type="ECO:0000256" key="4">
    <source>
        <dbReference type="ARBA" id="ARBA00023136"/>
    </source>
</evidence>
<dbReference type="CDD" id="cd13956">
    <property type="entry name" value="PT_UbiA"/>
    <property type="match status" value="1"/>
</dbReference>
<dbReference type="InterPro" id="IPR000537">
    <property type="entry name" value="UbiA_prenyltransferase"/>
</dbReference>
<evidence type="ECO:0000313" key="6">
    <source>
        <dbReference type="EMBL" id="MBP2330580.1"/>
    </source>
</evidence>
<dbReference type="Gene3D" id="1.10.357.140">
    <property type="entry name" value="UbiA prenyltransferase"/>
    <property type="match status" value="1"/>
</dbReference>
<dbReference type="InterPro" id="IPR044878">
    <property type="entry name" value="UbiA_sf"/>
</dbReference>
<feature type="transmembrane region" description="Helical" evidence="5">
    <location>
        <begin position="138"/>
        <end position="160"/>
    </location>
</feature>
<dbReference type="PANTHER" id="PTHR42723">
    <property type="entry name" value="CHLOROPHYLL SYNTHASE"/>
    <property type="match status" value="1"/>
</dbReference>
<keyword evidence="2 5" id="KW-0812">Transmembrane</keyword>
<proteinExistence type="predicted"/>
<feature type="transmembrane region" description="Helical" evidence="5">
    <location>
        <begin position="237"/>
        <end position="259"/>
    </location>
</feature>